<dbReference type="EMBL" id="FWFW01000008">
    <property type="protein sequence ID" value="SLN51533.1"/>
    <property type="molecule type" value="Genomic_DNA"/>
</dbReference>
<dbReference type="GO" id="GO:0009425">
    <property type="term" value="C:bacterial-type flagellum basal body"/>
    <property type="evidence" value="ECO:0007669"/>
    <property type="project" value="InterPro"/>
</dbReference>
<name>A0A1Y5T0W5_9RHOB</name>
<dbReference type="GO" id="GO:0005886">
    <property type="term" value="C:plasma membrane"/>
    <property type="evidence" value="ECO:0007669"/>
    <property type="project" value="UniProtKB-SubCell"/>
</dbReference>
<dbReference type="STRING" id="658057.SAMN04488032_110111"/>
<accession>A0A1Y5T0W5</accession>
<comment type="function">
    <text evidence="1 10">Controls the rotational direction of flagella during chemotaxis.</text>
</comment>
<evidence type="ECO:0000256" key="7">
    <source>
        <dbReference type="ARBA" id="ARBA00022779"/>
    </source>
</evidence>
<dbReference type="AlphaFoldDB" id="A0A1Y5T0W5"/>
<keyword evidence="11" id="KW-0969">Cilium</keyword>
<organism evidence="11 12">
    <name type="scientific">Pacificibacter marinus</name>
    <dbReference type="NCBI Taxonomy" id="658057"/>
    <lineage>
        <taxon>Bacteria</taxon>
        <taxon>Pseudomonadati</taxon>
        <taxon>Pseudomonadota</taxon>
        <taxon>Alphaproteobacteria</taxon>
        <taxon>Rhodobacterales</taxon>
        <taxon>Roseobacteraceae</taxon>
        <taxon>Pacificibacter</taxon>
    </lineage>
</organism>
<dbReference type="OrthoDB" id="7864548at2"/>
<protein>
    <recommendedName>
        <fullName evidence="10">Flagellar protein FliL</fullName>
    </recommendedName>
</protein>
<dbReference type="GO" id="GO:0006935">
    <property type="term" value="P:chemotaxis"/>
    <property type="evidence" value="ECO:0007669"/>
    <property type="project" value="UniProtKB-KW"/>
</dbReference>
<keyword evidence="8" id="KW-1133">Transmembrane helix</keyword>
<evidence type="ECO:0000313" key="12">
    <source>
        <dbReference type="Proteomes" id="UP000193307"/>
    </source>
</evidence>
<sequence length="168" mass="18098">MLKKILPILLALIGLGAGIGGGIVLRPDQEIVVIDPCGDVPAHDTHEAEVLEEGDDDASSEFEYVKLNNQFVVPDLDDGRVAAMVVLSLSLEAKTGAREAIYAREPKLRDAFLQVLFDHANTGGFKGAFTDSGTMNTLRTALTEIAQKTIGNQINDVLVIDIVRQDVK</sequence>
<evidence type="ECO:0000256" key="1">
    <source>
        <dbReference type="ARBA" id="ARBA00002254"/>
    </source>
</evidence>
<evidence type="ECO:0000256" key="8">
    <source>
        <dbReference type="ARBA" id="ARBA00022989"/>
    </source>
</evidence>
<keyword evidence="6" id="KW-0812">Transmembrane</keyword>
<keyword evidence="11" id="KW-0966">Cell projection</keyword>
<dbReference type="Pfam" id="PF03748">
    <property type="entry name" value="FliL"/>
    <property type="match status" value="1"/>
</dbReference>
<reference evidence="11 12" key="1">
    <citation type="submission" date="2017-03" db="EMBL/GenBank/DDBJ databases">
        <authorList>
            <person name="Afonso C.L."/>
            <person name="Miller P.J."/>
            <person name="Scott M.A."/>
            <person name="Spackman E."/>
            <person name="Goraichik I."/>
            <person name="Dimitrov K.M."/>
            <person name="Suarez D.L."/>
            <person name="Swayne D.E."/>
        </authorList>
    </citation>
    <scope>NUCLEOTIDE SEQUENCE [LARGE SCALE GENOMIC DNA]</scope>
    <source>
        <strain evidence="11 12">CECT 7971</strain>
    </source>
</reference>
<keyword evidence="11" id="KW-0282">Flagellum</keyword>
<proteinExistence type="inferred from homology"/>
<keyword evidence="10" id="KW-0997">Cell inner membrane</keyword>
<evidence type="ECO:0000256" key="3">
    <source>
        <dbReference type="ARBA" id="ARBA00008281"/>
    </source>
</evidence>
<keyword evidence="4" id="KW-1003">Cell membrane</keyword>
<keyword evidence="5 10" id="KW-0145">Chemotaxis</keyword>
<dbReference type="GO" id="GO:0071973">
    <property type="term" value="P:bacterial-type flagellum-dependent cell motility"/>
    <property type="evidence" value="ECO:0007669"/>
    <property type="project" value="InterPro"/>
</dbReference>
<dbReference type="RefSeq" id="WP_085849674.1">
    <property type="nucleotide sequence ID" value="NZ_FNZV01000010.1"/>
</dbReference>
<comment type="similarity">
    <text evidence="3 10">Belongs to the FliL family.</text>
</comment>
<evidence type="ECO:0000313" key="11">
    <source>
        <dbReference type="EMBL" id="SLN51533.1"/>
    </source>
</evidence>
<gene>
    <name evidence="11" type="ORF">PAM7971_02546</name>
</gene>
<comment type="subcellular location">
    <subcellularLocation>
        <location evidence="10">Cell inner membrane</location>
    </subcellularLocation>
    <subcellularLocation>
        <location evidence="2">Cell membrane</location>
        <topology evidence="2">Single-pass membrane protein</topology>
    </subcellularLocation>
</comment>
<keyword evidence="7 10" id="KW-0283">Flagellar rotation</keyword>
<evidence type="ECO:0000256" key="10">
    <source>
        <dbReference type="RuleBase" id="RU364125"/>
    </source>
</evidence>
<evidence type="ECO:0000256" key="2">
    <source>
        <dbReference type="ARBA" id="ARBA00004162"/>
    </source>
</evidence>
<evidence type="ECO:0000256" key="6">
    <source>
        <dbReference type="ARBA" id="ARBA00022692"/>
    </source>
</evidence>
<evidence type="ECO:0000256" key="5">
    <source>
        <dbReference type="ARBA" id="ARBA00022500"/>
    </source>
</evidence>
<keyword evidence="12" id="KW-1185">Reference proteome</keyword>
<keyword evidence="9 10" id="KW-0472">Membrane</keyword>
<dbReference type="Proteomes" id="UP000193307">
    <property type="component" value="Unassembled WGS sequence"/>
</dbReference>
<dbReference type="InterPro" id="IPR005503">
    <property type="entry name" value="FliL"/>
</dbReference>
<evidence type="ECO:0000256" key="9">
    <source>
        <dbReference type="ARBA" id="ARBA00023136"/>
    </source>
</evidence>
<evidence type="ECO:0000256" key="4">
    <source>
        <dbReference type="ARBA" id="ARBA00022475"/>
    </source>
</evidence>